<accession>A0ABX0V3E8</accession>
<organism evidence="1 2">
    <name type="scientific">Pseudochelatococcus lubricantis</name>
    <dbReference type="NCBI Taxonomy" id="1538102"/>
    <lineage>
        <taxon>Bacteria</taxon>
        <taxon>Pseudomonadati</taxon>
        <taxon>Pseudomonadota</taxon>
        <taxon>Alphaproteobacteria</taxon>
        <taxon>Hyphomicrobiales</taxon>
        <taxon>Chelatococcaceae</taxon>
        <taxon>Pseudochelatococcus</taxon>
    </lineage>
</organism>
<dbReference type="EMBL" id="JAASQI010000010">
    <property type="protein sequence ID" value="NIJ59741.1"/>
    <property type="molecule type" value="Genomic_DNA"/>
</dbReference>
<protein>
    <recommendedName>
        <fullName evidence="3">DUF4258 domain-containing protein</fullName>
    </recommendedName>
</protein>
<dbReference type="InterPro" id="IPR045389">
    <property type="entry name" value="DUF6522"/>
</dbReference>
<dbReference type="RefSeq" id="WP_166955411.1">
    <property type="nucleotide sequence ID" value="NZ_JAASQI010000010.1"/>
</dbReference>
<evidence type="ECO:0000313" key="2">
    <source>
        <dbReference type="Proteomes" id="UP001429580"/>
    </source>
</evidence>
<dbReference type="Proteomes" id="UP001429580">
    <property type="component" value="Unassembled WGS sequence"/>
</dbReference>
<keyword evidence="2" id="KW-1185">Reference proteome</keyword>
<name>A0ABX0V3E8_9HYPH</name>
<evidence type="ECO:0000313" key="1">
    <source>
        <dbReference type="EMBL" id="NIJ59741.1"/>
    </source>
</evidence>
<sequence length="98" mass="11072">MTTAGQRLTVARDAAGAFMLDAAMLAGRFGWSPEELRDMMRRGLVSSRVERGEGDDRGRWRLSVRCGNRRWRAIVEPDGTVAHQRVDFIPLRKASARE</sequence>
<dbReference type="Pfam" id="PF20132">
    <property type="entry name" value="DUF6522"/>
    <property type="match status" value="1"/>
</dbReference>
<comment type="caution">
    <text evidence="1">The sequence shown here is derived from an EMBL/GenBank/DDBJ whole genome shotgun (WGS) entry which is preliminary data.</text>
</comment>
<gene>
    <name evidence="1" type="ORF">FHS82_003602</name>
</gene>
<proteinExistence type="predicted"/>
<evidence type="ECO:0008006" key="3">
    <source>
        <dbReference type="Google" id="ProtNLM"/>
    </source>
</evidence>
<reference evidence="1 2" key="1">
    <citation type="submission" date="2020-03" db="EMBL/GenBank/DDBJ databases">
        <title>Genomic Encyclopedia of Type Strains, Phase IV (KMG-IV): sequencing the most valuable type-strain genomes for metagenomic binning, comparative biology and taxonomic classification.</title>
        <authorList>
            <person name="Goeker M."/>
        </authorList>
    </citation>
    <scope>NUCLEOTIDE SEQUENCE [LARGE SCALE GENOMIC DNA]</scope>
    <source>
        <strain evidence="1 2">DSM 103870</strain>
    </source>
</reference>